<organism evidence="2 3">
    <name type="scientific">Brumicola blandensis</name>
    <dbReference type="NCBI Taxonomy" id="3075611"/>
    <lineage>
        <taxon>Bacteria</taxon>
        <taxon>Pseudomonadati</taxon>
        <taxon>Pseudomonadota</taxon>
        <taxon>Gammaproteobacteria</taxon>
        <taxon>Alteromonadales</taxon>
        <taxon>Alteromonadaceae</taxon>
        <taxon>Brumicola</taxon>
    </lineage>
</organism>
<keyword evidence="3" id="KW-1185">Reference proteome</keyword>
<gene>
    <name evidence="2" type="ORF">RM544_12645</name>
</gene>
<protein>
    <submittedName>
        <fullName evidence="2">Uncharacterized protein</fullName>
    </submittedName>
</protein>
<evidence type="ECO:0000313" key="2">
    <source>
        <dbReference type="EMBL" id="MDT0583391.1"/>
    </source>
</evidence>
<keyword evidence="1" id="KW-0812">Transmembrane</keyword>
<feature type="transmembrane region" description="Helical" evidence="1">
    <location>
        <begin position="1023"/>
        <end position="1044"/>
    </location>
</feature>
<proteinExistence type="predicted"/>
<feature type="transmembrane region" description="Helical" evidence="1">
    <location>
        <begin position="17"/>
        <end position="36"/>
    </location>
</feature>
<evidence type="ECO:0000256" key="1">
    <source>
        <dbReference type="SAM" id="Phobius"/>
    </source>
</evidence>
<feature type="transmembrane region" description="Helical" evidence="1">
    <location>
        <begin position="301"/>
        <end position="322"/>
    </location>
</feature>
<evidence type="ECO:0000313" key="3">
    <source>
        <dbReference type="Proteomes" id="UP001249020"/>
    </source>
</evidence>
<dbReference type="Proteomes" id="UP001249020">
    <property type="component" value="Unassembled WGS sequence"/>
</dbReference>
<name>A0AAW8R276_9ALTE</name>
<feature type="transmembrane region" description="Helical" evidence="1">
    <location>
        <begin position="731"/>
        <end position="752"/>
    </location>
</feature>
<feature type="transmembrane region" description="Helical" evidence="1">
    <location>
        <begin position="813"/>
        <end position="835"/>
    </location>
</feature>
<feature type="transmembrane region" description="Helical" evidence="1">
    <location>
        <begin position="1413"/>
        <end position="1437"/>
    </location>
</feature>
<reference evidence="2 3" key="1">
    <citation type="submission" date="2023-09" db="EMBL/GenBank/DDBJ databases">
        <authorList>
            <person name="Rey-Velasco X."/>
        </authorList>
    </citation>
    <scope>NUCLEOTIDE SEQUENCE [LARGE SCALE GENOMIC DNA]</scope>
    <source>
        <strain evidence="2 3">W409</strain>
    </source>
</reference>
<comment type="caution">
    <text evidence="2">The sequence shown here is derived from an EMBL/GenBank/DDBJ whole genome shotgun (WGS) entry which is preliminary data.</text>
</comment>
<dbReference type="EMBL" id="JAVRIE010000005">
    <property type="protein sequence ID" value="MDT0583391.1"/>
    <property type="molecule type" value="Genomic_DNA"/>
</dbReference>
<sequence length="1443" mass="162902">MHSEATKSTYAAPNRKLWVYGLLVATVLGALAYFGLLSQKDRSVNHDYYRVLYEASNTFNENLLKLDSMHKYKESVSSIRSLLPSYSRTWKNKNEKGSVDAESLKTFQYKVVGTSLFVTSPENESFEAKLAIGDILPQPKKGFSQFLFANENDVLAMVGAERTISIVELDSINKQIQAKNKQFQFNFSDTKASASKSGPAPLPTYSNHVDMKISYGEFRVYIFPFTLKTPLHQGESGENSAALDRLYLVGLLPQSKLSSRGSGDWNMSLLIVSLSSLLFMWCMLRLYLLPKNQSITKTFRVLVAASSYLFFIVLIALVLAYFQKTVLETKKDNLALHYAKNIETNLARDVHSVFSDLASFRTFYYKLISAIYVIPKAQQESGEFTDSQITSFNRSVKDALLSLHDSPCKDDSRGTKIIRDRMPGTAGTAMQQYNITYDCNLSPKDEGFVNIELDSKAILTIINASKSSKDGQATLDFYANNQSLKLVSNESLETSIKPSFDRTSPNKILSVFALNREGNSVLPSVNYQEGNSLPETFNLSHRNYYKRVRDHKGWDITIPKEYLADQDNPPLADVSYKNIYMQRLLNVNNGTRGTTISMPIVEPSLDKRSTKTLDYIMGADVLLPSLSLGKAPPYDFVYMVVDRSSGEVLFHNDSSRSLVENLYFSGDTKSSLSKWLKAGLDHYKELSKGLIEGVYHGQDGRFAVSKTIVDRWAVVVFYPNDSLQTFMTNQFLYIATTFVAIIGFMVLVIFTVRRYVWTSTLKRKLHLPTKLNVRLIMLVSSLLFGAGYCFYIVGYNLETLIFEGTTVPLSLIVPFVGLAIATYAVYVGCYNHFCYPLKGMKDKLSQASNKTAKEGSKRLIAAVLIAVGVHFIYLQQTADAPHKSLDFHYQQLACNWLNYEREELTSIGLSRYPNSITSSRISPLDLLPIDDSWRKRLKRDMPSSNSSIKAPDNAQTVAGSYCDNHSSQVHPDDYPSLSSVFGGTYLWQWINIYILDKELAVDYVPFYQIDKDTQSDISVSSSLFNQTLLFSFLLGIIAIMWFRFNTKIVWNKMYCPERFLQHIQNMTRSVHQLDFEERATNLVIECDTIKLNGIGLALLLRTMSIGKTHHANNLLDGFDELFELSPCLQKFSADGLFLPNLKLNIMRGETAKDMEIELWDIETCLEKSEFRQPLLDLIMELKSLTLSQQLAKFTIFTGFHSLQRVKMKDPLMTEKNTLLDHAEYLSWAECLMDFMVSVPDSFMQGIDFALLKEEVDHFPELAFIAKDVAEKPQEDDWDGVFKRDEDLLLESRWATINYILLNAEALYRFKWESCSSAEKLALINLAKQQRINPANTQMIEHLALNGLITVRKGNLDIINRSFAHFVLHAETAETLNQLIAEGEAGVWKNYKLPLGLLIVLIIGGIALTSGESIYIIAASMAGILGTIASVTNSANLLRGQVQD</sequence>
<feature type="transmembrane region" description="Helical" evidence="1">
    <location>
        <begin position="265"/>
        <end position="289"/>
    </location>
</feature>
<keyword evidence="1" id="KW-1133">Transmembrane helix</keyword>
<feature type="transmembrane region" description="Helical" evidence="1">
    <location>
        <begin position="856"/>
        <end position="874"/>
    </location>
</feature>
<dbReference type="RefSeq" id="WP_311362165.1">
    <property type="nucleotide sequence ID" value="NZ_JAVRIE010000005.1"/>
</dbReference>
<accession>A0AAW8R276</accession>
<keyword evidence="1" id="KW-0472">Membrane</keyword>
<feature type="transmembrane region" description="Helical" evidence="1">
    <location>
        <begin position="773"/>
        <end position="793"/>
    </location>
</feature>
<feature type="transmembrane region" description="Helical" evidence="1">
    <location>
        <begin position="1390"/>
        <end position="1407"/>
    </location>
</feature>